<keyword evidence="2" id="KW-1185">Reference proteome</keyword>
<dbReference type="AlphaFoldDB" id="A0A1S2VCN5"/>
<proteinExistence type="predicted"/>
<dbReference type="EMBL" id="MORL01000022">
    <property type="protein sequence ID" value="OIN56491.1"/>
    <property type="molecule type" value="Genomic_DNA"/>
</dbReference>
<evidence type="ECO:0008006" key="3">
    <source>
        <dbReference type="Google" id="ProtNLM"/>
    </source>
</evidence>
<dbReference type="OrthoDB" id="5773047at2"/>
<gene>
    <name evidence="1" type="ORF">BLX24_24550</name>
</gene>
<name>A0A1S2VCN5_9BACT</name>
<evidence type="ECO:0000313" key="2">
    <source>
        <dbReference type="Proteomes" id="UP000181790"/>
    </source>
</evidence>
<accession>A0A1S2VCN5</accession>
<evidence type="ECO:0000313" key="1">
    <source>
        <dbReference type="EMBL" id="OIN56491.1"/>
    </source>
</evidence>
<dbReference type="RefSeq" id="WP_071505876.1">
    <property type="nucleotide sequence ID" value="NZ_MORL01000022.1"/>
</dbReference>
<protein>
    <recommendedName>
        <fullName evidence="3">Prevent-host-death family protein</fullName>
    </recommendedName>
</protein>
<dbReference type="Proteomes" id="UP000181790">
    <property type="component" value="Unassembled WGS sequence"/>
</dbReference>
<sequence length="73" mass="8268">MKPQFITDDQGKRTGVILSIKDYNKLIDELDEAHTVKLYDTAKTEKLTFQPLEAALTRVDAKRRKSGLSSSDQ</sequence>
<organism evidence="1 2">
    <name type="scientific">Arsenicibacter rosenii</name>
    <dbReference type="NCBI Taxonomy" id="1750698"/>
    <lineage>
        <taxon>Bacteria</taxon>
        <taxon>Pseudomonadati</taxon>
        <taxon>Bacteroidota</taxon>
        <taxon>Cytophagia</taxon>
        <taxon>Cytophagales</taxon>
        <taxon>Spirosomataceae</taxon>
        <taxon>Arsenicibacter</taxon>
    </lineage>
</organism>
<comment type="caution">
    <text evidence="1">The sequence shown here is derived from an EMBL/GenBank/DDBJ whole genome shotgun (WGS) entry which is preliminary data.</text>
</comment>
<reference evidence="1 2" key="1">
    <citation type="submission" date="2016-10" db="EMBL/GenBank/DDBJ databases">
        <title>Arsenicibacter rosenii gen. nov., sp. nov., an efficient arsenic-methylating bacterium isolated from an arsenic-contaminated paddy soil.</title>
        <authorList>
            <person name="Huang K."/>
        </authorList>
    </citation>
    <scope>NUCLEOTIDE SEQUENCE [LARGE SCALE GENOMIC DNA]</scope>
    <source>
        <strain evidence="1 2">SM-1</strain>
    </source>
</reference>